<evidence type="ECO:0000256" key="1">
    <source>
        <dbReference type="ARBA" id="ARBA00012417"/>
    </source>
</evidence>
<dbReference type="GO" id="GO:0003677">
    <property type="term" value="F:DNA binding"/>
    <property type="evidence" value="ECO:0007669"/>
    <property type="project" value="InterPro"/>
</dbReference>
<evidence type="ECO:0000313" key="9">
    <source>
        <dbReference type="EMBL" id="MPM12265.1"/>
    </source>
</evidence>
<organism evidence="9">
    <name type="scientific">bioreactor metagenome</name>
    <dbReference type="NCBI Taxonomy" id="1076179"/>
    <lineage>
        <taxon>unclassified sequences</taxon>
        <taxon>metagenomes</taxon>
        <taxon>ecological metagenomes</taxon>
    </lineage>
</organism>
<dbReference type="GO" id="GO:0006261">
    <property type="term" value="P:DNA-templated DNA replication"/>
    <property type="evidence" value="ECO:0007669"/>
    <property type="project" value="TreeGrafter"/>
</dbReference>
<dbReference type="EC" id="2.7.7.7" evidence="1"/>
<keyword evidence="3" id="KW-0808">Transferase</keyword>
<keyword evidence="4" id="KW-0548">Nucleotidyltransferase</keyword>
<evidence type="ECO:0000259" key="8">
    <source>
        <dbReference type="Pfam" id="PF09115"/>
    </source>
</evidence>
<name>A0A644X7W8_9ZZZZ</name>
<evidence type="ECO:0000256" key="2">
    <source>
        <dbReference type="ARBA" id="ARBA00014363"/>
    </source>
</evidence>
<protein>
    <recommendedName>
        <fullName evidence="2">DNA polymerase III subunit delta'</fullName>
        <ecNumber evidence="1">2.7.7.7</ecNumber>
    </recommendedName>
</protein>
<dbReference type="InterPro" id="IPR027417">
    <property type="entry name" value="P-loop_NTPase"/>
</dbReference>
<dbReference type="AlphaFoldDB" id="A0A644X7W8"/>
<dbReference type="Gene3D" id="3.40.50.300">
    <property type="entry name" value="P-loop containing nucleotide triphosphate hydrolases"/>
    <property type="match status" value="1"/>
</dbReference>
<dbReference type="SUPFAM" id="SSF52540">
    <property type="entry name" value="P-loop containing nucleoside triphosphate hydrolases"/>
    <property type="match status" value="1"/>
</dbReference>
<keyword evidence="5" id="KW-0235">DNA replication</keyword>
<dbReference type="Pfam" id="PF09115">
    <property type="entry name" value="DNApol3-delta_C"/>
    <property type="match status" value="1"/>
</dbReference>
<dbReference type="InterPro" id="IPR050238">
    <property type="entry name" value="DNA_Rep/Repair_Clamp_Loader"/>
</dbReference>
<dbReference type="Pfam" id="PF13177">
    <property type="entry name" value="DNA_pol3_delta2"/>
    <property type="match status" value="1"/>
</dbReference>
<gene>
    <name evidence="9" type="ORF">SDC9_58617</name>
</gene>
<dbReference type="EMBL" id="VSSQ01001946">
    <property type="protein sequence ID" value="MPM12265.1"/>
    <property type="molecule type" value="Genomic_DNA"/>
</dbReference>
<evidence type="ECO:0000256" key="5">
    <source>
        <dbReference type="ARBA" id="ARBA00022705"/>
    </source>
</evidence>
<accession>A0A644X7W8</accession>
<dbReference type="PANTHER" id="PTHR11669">
    <property type="entry name" value="REPLICATION FACTOR C / DNA POLYMERASE III GAMMA-TAU SUBUNIT"/>
    <property type="match status" value="1"/>
</dbReference>
<keyword evidence="6" id="KW-0239">DNA-directed DNA polymerase</keyword>
<sequence length="323" mass="34993">MRERLLNAIKNGRAPHAVLITGPEGSGRRELARRAAAIYCLEEDAPERLSYCPNYAEIGDAAVKVDEIRTLLASAAMQGFNGGKRAFVFLNAQNMSVQIQNTLLKTLEEPHEDTLLLLTGNEYGLLPTIRSRCVILRLGAESLEAAASELRADGMSAVDARFFAALADGLAGRARAFSEPDAAEFRTRALEILERAAFSYSPYADAAELVTSFSADAETESEADDEPKAKAKKKKRGDAALANRLFEIWQSVFRDALTHQTGGVKPINADQAELIARIASRFTSARIQGIIELLARAQTRLSGGASVYLTVDSALTGLFIKES</sequence>
<proteinExistence type="predicted"/>
<comment type="caution">
    <text evidence="9">The sequence shown here is derived from an EMBL/GenBank/DDBJ whole genome shotgun (WGS) entry which is preliminary data.</text>
</comment>
<feature type="domain" description="DNA polymerase III delta subunit C-terminal" evidence="8">
    <location>
        <begin position="244"/>
        <end position="306"/>
    </location>
</feature>
<evidence type="ECO:0000256" key="7">
    <source>
        <dbReference type="ARBA" id="ARBA00049244"/>
    </source>
</evidence>
<dbReference type="PANTHER" id="PTHR11669:SF8">
    <property type="entry name" value="DNA POLYMERASE III SUBUNIT DELTA"/>
    <property type="match status" value="1"/>
</dbReference>
<dbReference type="InterPro" id="IPR015199">
    <property type="entry name" value="DNA_pol_III_delta_C"/>
</dbReference>
<evidence type="ECO:0000256" key="3">
    <source>
        <dbReference type="ARBA" id="ARBA00022679"/>
    </source>
</evidence>
<evidence type="ECO:0000256" key="6">
    <source>
        <dbReference type="ARBA" id="ARBA00022932"/>
    </source>
</evidence>
<dbReference type="GO" id="GO:0003887">
    <property type="term" value="F:DNA-directed DNA polymerase activity"/>
    <property type="evidence" value="ECO:0007669"/>
    <property type="project" value="UniProtKB-KW"/>
</dbReference>
<evidence type="ECO:0000256" key="4">
    <source>
        <dbReference type="ARBA" id="ARBA00022695"/>
    </source>
</evidence>
<comment type="catalytic activity">
    <reaction evidence="7">
        <text>DNA(n) + a 2'-deoxyribonucleoside 5'-triphosphate = DNA(n+1) + diphosphate</text>
        <dbReference type="Rhea" id="RHEA:22508"/>
        <dbReference type="Rhea" id="RHEA-COMP:17339"/>
        <dbReference type="Rhea" id="RHEA-COMP:17340"/>
        <dbReference type="ChEBI" id="CHEBI:33019"/>
        <dbReference type="ChEBI" id="CHEBI:61560"/>
        <dbReference type="ChEBI" id="CHEBI:173112"/>
        <dbReference type="EC" id="2.7.7.7"/>
    </reaction>
</comment>
<dbReference type="GO" id="GO:0009360">
    <property type="term" value="C:DNA polymerase III complex"/>
    <property type="evidence" value="ECO:0007669"/>
    <property type="project" value="InterPro"/>
</dbReference>
<reference evidence="9" key="1">
    <citation type="submission" date="2019-08" db="EMBL/GenBank/DDBJ databases">
        <authorList>
            <person name="Kucharzyk K."/>
            <person name="Murdoch R.W."/>
            <person name="Higgins S."/>
            <person name="Loffler F."/>
        </authorList>
    </citation>
    <scope>NUCLEOTIDE SEQUENCE</scope>
</reference>